<dbReference type="EMBL" id="CP019472">
    <property type="protein sequence ID" value="UQC76572.1"/>
    <property type="molecule type" value="Genomic_DNA"/>
</dbReference>
<protein>
    <submittedName>
        <fullName evidence="1">Uncharacterized protein</fullName>
    </submittedName>
</protein>
<name>A0A9Q8SFR6_9PEZI</name>
<dbReference type="KEGG" id="clup:CLUP02_18085"/>
<dbReference type="AlphaFoldDB" id="A0A9Q8SFR6"/>
<organism evidence="1 2">
    <name type="scientific">Colletotrichum lupini</name>
    <dbReference type="NCBI Taxonomy" id="145971"/>
    <lineage>
        <taxon>Eukaryota</taxon>
        <taxon>Fungi</taxon>
        <taxon>Dikarya</taxon>
        <taxon>Ascomycota</taxon>
        <taxon>Pezizomycotina</taxon>
        <taxon>Sordariomycetes</taxon>
        <taxon>Hypocreomycetidae</taxon>
        <taxon>Glomerellales</taxon>
        <taxon>Glomerellaceae</taxon>
        <taxon>Colletotrichum</taxon>
        <taxon>Colletotrichum acutatum species complex</taxon>
    </lineage>
</organism>
<proteinExistence type="predicted"/>
<accession>A0A9Q8SFR6</accession>
<dbReference type="GeneID" id="73351999"/>
<dbReference type="Proteomes" id="UP000830671">
    <property type="component" value="Chromosome 10"/>
</dbReference>
<gene>
    <name evidence="1" type="ORF">CLUP02_18085</name>
</gene>
<evidence type="ECO:0000313" key="1">
    <source>
        <dbReference type="EMBL" id="UQC76572.1"/>
    </source>
</evidence>
<sequence length="502" mass="56493">MKHQKKKTAKRSIWRLGTGTTDIEIQHRQVPVPLFKSLIIFVRLDYLKYYFPSQKPQHREDPLFLPDAWAIYDDFPTGIFSTQKQSRVPAVCRPGHGDSTEGETTWGWVNYPPMPKGQGKSTCKVLAYSASFLQKKVKTWDEYETGRTILLLRYGVQIIAASSSLKLWLGVRDRSDCIEGRESRNPTSNFHVSSMIHGMKKGTPVAQQRLCPDGGTRDSAKASIRWTEMEWGQMGNGRKPSTHSCLWHPGHNSDLDTLGQMNNLRLRHTRHNPKFGRPPISFSDTLHPSFSLAFCYALLSLQASHPLHPLGHFYLQRDPVDLQDIHITARGLFMNLSIQRVSFVHTVDGQSCLWHAEKEADRPPTMETMQAASPPHQLWSNTSRDCSTSEATSLQSGSRPCRVSGLTCLAPKLPASDKSLICLTQILQQKPDGGRERQTWEDDFKAQKPPANTIDARHFNLPDQATLPNISYAVNSILLVALNLAVLSCRASRIAESHGRNL</sequence>
<dbReference type="RefSeq" id="XP_049138213.1">
    <property type="nucleotide sequence ID" value="XM_049296989.1"/>
</dbReference>
<reference evidence="1" key="1">
    <citation type="journal article" date="2021" name="Mol. Plant Microbe Interact.">
        <title>Complete Genome Sequence of the Plant-Pathogenic Fungus Colletotrichum lupini.</title>
        <authorList>
            <person name="Baroncelli R."/>
            <person name="Pensec F."/>
            <person name="Da Lio D."/>
            <person name="Boufleur T."/>
            <person name="Vicente I."/>
            <person name="Sarrocco S."/>
            <person name="Picot A."/>
            <person name="Baraldi E."/>
            <person name="Sukno S."/>
            <person name="Thon M."/>
            <person name="Le Floch G."/>
        </authorList>
    </citation>
    <scope>NUCLEOTIDE SEQUENCE</scope>
    <source>
        <strain evidence="1">IMI 504893</strain>
    </source>
</reference>
<keyword evidence="2" id="KW-1185">Reference proteome</keyword>
<evidence type="ECO:0000313" key="2">
    <source>
        <dbReference type="Proteomes" id="UP000830671"/>
    </source>
</evidence>